<dbReference type="EMBL" id="CACVAZ010000105">
    <property type="protein sequence ID" value="CAA6816391.1"/>
    <property type="molecule type" value="Genomic_DNA"/>
</dbReference>
<accession>A0A6S6T043</accession>
<protein>
    <submittedName>
        <fullName evidence="1">Uncharacterized protein</fullName>
    </submittedName>
</protein>
<dbReference type="AlphaFoldDB" id="A0A6S6T043"/>
<reference evidence="1" key="1">
    <citation type="submission" date="2020-01" db="EMBL/GenBank/DDBJ databases">
        <authorList>
            <person name="Meier V. D."/>
            <person name="Meier V D."/>
        </authorList>
    </citation>
    <scope>NUCLEOTIDE SEQUENCE</scope>
    <source>
        <strain evidence="1">HLG_WM_MAG_02</strain>
    </source>
</reference>
<proteinExistence type="predicted"/>
<name>A0A6S6T043_9BACT</name>
<organism evidence="1">
    <name type="scientific">uncultured Sulfurovum sp</name>
    <dbReference type="NCBI Taxonomy" id="269237"/>
    <lineage>
        <taxon>Bacteria</taxon>
        <taxon>Pseudomonadati</taxon>
        <taxon>Campylobacterota</taxon>
        <taxon>Epsilonproteobacteria</taxon>
        <taxon>Campylobacterales</taxon>
        <taxon>Sulfurovaceae</taxon>
        <taxon>Sulfurovum</taxon>
        <taxon>environmental samples</taxon>
    </lineage>
</organism>
<evidence type="ECO:0000313" key="1">
    <source>
        <dbReference type="EMBL" id="CAA6816391.1"/>
    </source>
</evidence>
<sequence length="1010" mass="114537">AILWPPKNYVPSIPSMSMAIKHPKNERVDIWLNGYRVSKMNYEGNVISKKSSNAIDLYKGVDLLERGNTIKVEYFNKANKLLKTLTRKVHVSSAPVQVKYVKENSQTIADGKNSPVIAVKFLDDAGLPLRSGITGTFSIEAPYRSQDALDQLQNNPLATQAEKSRYTIHSDGIAYIKLQPTTQSGEVTLHFQLQERDEVIRAWLKPELREWIMVGFAEGTVAYNTLKGNKISLGEIDAKEKTISEGRVSFFAKGKVKGDWLLSMAYDTGKDTSSTQFFDEIDPNAYYTLYNDNSIQNQEAASRKKLYVKLEKEQFNILFGDYSTDLSYTELSAYSRRFTGIKSEYHGENIEAKVFVSHSEQLFIKDEIRGDGTSGYYYLKSKEILQFSEKIAIEVRERYRNEKIVSTQSLQRFRDYEIDYALGRLYFKEPVYSSDEQFNPRFIVVDYEVNGDGGKHYTYGGRGAVKALDGQVEVGATYISEDSGKKLSKLMGTDTTIQIGKATRFKAEYAKTKTTEESISSEGDAKLAEVEHVSNGVHARAYYREQESAFGLGQLNASLGATRKIGLDVSQQFENRQTHRLSVYRDSDLLNNVDADVLDFRTEFDNVEWSAFAGYRYSKVSTDVEMAQQLLLGGSYSLFDQRLKLSVMREQTLSDNESELFPTRTTLGLDYALTSAIDFFSTYEWTDELEQGRAGVRVRPWSGMTVENTTLSEFQNDQRNIYNTLGGVQSFQVNDKLGLNIGYEKGQVLNNSTSLGNLLDTNLSSSDKSFSAYRLGLNYNEEEYSATVNAEVRKAQNEDKLNLSSAVYTQSNEALGLALSGNLNKVESARQNQSDESVRFSLAYRPEDSKMTILEKLDYIASEVEDETSAYRTEKMINNLNVNLSPNAKTEVSLQHGAKYVVDTINDFEYKGFTQLFGVDARYDLSKTWELGIQGSVLYAQSANNMDYSFGVYSGHNLFDNMVLTLGYNWKGFEDQDFSLQTYRMEGPYFRFNMKFDQESLKDTVRMMSW</sequence>
<gene>
    <name evidence="1" type="ORF">HELGO_WM44684</name>
</gene>
<feature type="non-terminal residue" evidence="1">
    <location>
        <position position="1"/>
    </location>
</feature>